<evidence type="ECO:0000313" key="6">
    <source>
        <dbReference type="EMBL" id="MCW6038944.1"/>
    </source>
</evidence>
<reference evidence="6 7" key="1">
    <citation type="submission" date="2021-08" db="EMBL/GenBank/DDBJ databases">
        <title>Draft genome sequence of Spirulina subsalsa with high tolerance to salinity and hype-accumulation of phycocyanin.</title>
        <authorList>
            <person name="Pei H."/>
            <person name="Jiang L."/>
        </authorList>
    </citation>
    <scope>NUCLEOTIDE SEQUENCE [LARGE SCALE GENOMIC DNA]</scope>
    <source>
        <strain evidence="6 7">FACHB-351</strain>
    </source>
</reference>
<dbReference type="InterPro" id="IPR027417">
    <property type="entry name" value="P-loop_NTPase"/>
</dbReference>
<accession>A0ABT3LBQ4</accession>
<keyword evidence="7" id="KW-1185">Reference proteome</keyword>
<dbReference type="SMART" id="SM00382">
    <property type="entry name" value="AAA"/>
    <property type="match status" value="1"/>
</dbReference>
<evidence type="ECO:0000259" key="5">
    <source>
        <dbReference type="PROSITE" id="PS50893"/>
    </source>
</evidence>
<name>A0ABT3LBQ4_9CYAN</name>
<dbReference type="InterPro" id="IPR050095">
    <property type="entry name" value="ECF_ABC_transporter_ATP-bd"/>
</dbReference>
<comment type="similarity">
    <text evidence="1">Belongs to the ABC transporter superfamily.</text>
</comment>
<dbReference type="EMBL" id="JAIHOM010000213">
    <property type="protein sequence ID" value="MCW6038944.1"/>
    <property type="molecule type" value="Genomic_DNA"/>
</dbReference>
<dbReference type="SUPFAM" id="SSF52540">
    <property type="entry name" value="P-loop containing nucleoside triphosphate hydrolases"/>
    <property type="match status" value="1"/>
</dbReference>
<keyword evidence="4 6" id="KW-0067">ATP-binding</keyword>
<dbReference type="PANTHER" id="PTHR43553">
    <property type="entry name" value="HEAVY METAL TRANSPORTER"/>
    <property type="match status" value="1"/>
</dbReference>
<dbReference type="PANTHER" id="PTHR43553:SF24">
    <property type="entry name" value="ENERGY-COUPLING FACTOR TRANSPORTER ATP-BINDING PROTEIN ECFA1"/>
    <property type="match status" value="1"/>
</dbReference>
<dbReference type="InterPro" id="IPR017871">
    <property type="entry name" value="ABC_transporter-like_CS"/>
</dbReference>
<keyword evidence="3" id="KW-0547">Nucleotide-binding</keyword>
<dbReference type="PROSITE" id="PS00211">
    <property type="entry name" value="ABC_TRANSPORTER_1"/>
    <property type="match status" value="1"/>
</dbReference>
<dbReference type="PROSITE" id="PS50893">
    <property type="entry name" value="ABC_TRANSPORTER_2"/>
    <property type="match status" value="1"/>
</dbReference>
<gene>
    <name evidence="6" type="ORF">K4A83_22205</name>
</gene>
<dbReference type="Pfam" id="PF00005">
    <property type="entry name" value="ABC_tran"/>
    <property type="match status" value="1"/>
</dbReference>
<keyword evidence="2" id="KW-0813">Transport</keyword>
<dbReference type="Gene3D" id="3.40.50.300">
    <property type="entry name" value="P-loop containing nucleotide triphosphate hydrolases"/>
    <property type="match status" value="1"/>
</dbReference>
<protein>
    <submittedName>
        <fullName evidence="6">ATP-binding cassette domain-containing protein</fullName>
    </submittedName>
</protein>
<organism evidence="6 7">
    <name type="scientific">Spirulina subsalsa FACHB-351</name>
    <dbReference type="NCBI Taxonomy" id="234711"/>
    <lineage>
        <taxon>Bacteria</taxon>
        <taxon>Bacillati</taxon>
        <taxon>Cyanobacteriota</taxon>
        <taxon>Cyanophyceae</taxon>
        <taxon>Spirulinales</taxon>
        <taxon>Spirulinaceae</taxon>
        <taxon>Spirulina</taxon>
    </lineage>
</organism>
<comment type="caution">
    <text evidence="6">The sequence shown here is derived from an EMBL/GenBank/DDBJ whole genome shotgun (WGS) entry which is preliminary data.</text>
</comment>
<evidence type="ECO:0000313" key="7">
    <source>
        <dbReference type="Proteomes" id="UP001526426"/>
    </source>
</evidence>
<proteinExistence type="inferred from homology"/>
<sequence>MLELVGVGVRETVGITEIDLLRDLSFKLKAGERTVLVGPSGAGKTTLLRLLNRLISPTTGQLYFRQQAYSQIPVIELRRQVVLVPQDPKLLGMRVQDAIAYPLQLQNLPPRDIDQRVQACCHTLRIPNEWRERTELQLSQGQRQLVAIARALVMEPQVLILDEPTSALDFGLASYLLQVLGQLENTTILMVNHQLDLMPPFAQRVFYLENGILQQDTPAHAVEWDYLRDRLHQQQEQQQAEWEM</sequence>
<dbReference type="RefSeq" id="WP_265266892.1">
    <property type="nucleotide sequence ID" value="NZ_JAIHOM010000213.1"/>
</dbReference>
<evidence type="ECO:0000256" key="4">
    <source>
        <dbReference type="ARBA" id="ARBA00022840"/>
    </source>
</evidence>
<dbReference type="InterPro" id="IPR015856">
    <property type="entry name" value="ABC_transpr_CbiO/EcfA_su"/>
</dbReference>
<evidence type="ECO:0000256" key="3">
    <source>
        <dbReference type="ARBA" id="ARBA00022741"/>
    </source>
</evidence>
<dbReference type="InterPro" id="IPR003593">
    <property type="entry name" value="AAA+_ATPase"/>
</dbReference>
<dbReference type="Proteomes" id="UP001526426">
    <property type="component" value="Unassembled WGS sequence"/>
</dbReference>
<dbReference type="GO" id="GO:0005524">
    <property type="term" value="F:ATP binding"/>
    <property type="evidence" value="ECO:0007669"/>
    <property type="project" value="UniProtKB-KW"/>
</dbReference>
<dbReference type="CDD" id="cd03225">
    <property type="entry name" value="ABC_cobalt_CbiO_domain1"/>
    <property type="match status" value="1"/>
</dbReference>
<evidence type="ECO:0000256" key="1">
    <source>
        <dbReference type="ARBA" id="ARBA00005417"/>
    </source>
</evidence>
<feature type="domain" description="ABC transporter" evidence="5">
    <location>
        <begin position="2"/>
        <end position="235"/>
    </location>
</feature>
<evidence type="ECO:0000256" key="2">
    <source>
        <dbReference type="ARBA" id="ARBA00022448"/>
    </source>
</evidence>
<dbReference type="InterPro" id="IPR003439">
    <property type="entry name" value="ABC_transporter-like_ATP-bd"/>
</dbReference>